<dbReference type="Proteomes" id="UP000694723">
    <property type="component" value="Unplaced"/>
</dbReference>
<feature type="chain" id="PRO_5034531318" description="Potassium channel subfamily K member 4" evidence="27">
    <location>
        <begin position="21"/>
        <end position="441"/>
    </location>
</feature>
<keyword evidence="14" id="KW-1015">Disulfide bond</keyword>
<keyword evidence="17 24" id="KW-0407">Ion channel</keyword>
<feature type="transmembrane region" description="Helical" evidence="26">
    <location>
        <begin position="202"/>
        <end position="223"/>
    </location>
</feature>
<dbReference type="GO" id="GO:0030424">
    <property type="term" value="C:axon"/>
    <property type="evidence" value="ECO:0007669"/>
    <property type="project" value="UniProtKB-SubCell"/>
</dbReference>
<keyword evidence="5" id="KW-1003">Cell membrane</keyword>
<keyword evidence="10" id="KW-0630">Potassium</keyword>
<evidence type="ECO:0000256" key="15">
    <source>
        <dbReference type="ARBA" id="ARBA00023180"/>
    </source>
</evidence>
<dbReference type="PANTHER" id="PTHR11003">
    <property type="entry name" value="POTASSIUM CHANNEL, SUBFAMILY K"/>
    <property type="match status" value="1"/>
</dbReference>
<dbReference type="AlphaFoldDB" id="A0A8D2BGJ4"/>
<evidence type="ECO:0000256" key="1">
    <source>
        <dbReference type="ARBA" id="ARBA00004489"/>
    </source>
</evidence>
<feature type="signal peptide" evidence="27">
    <location>
        <begin position="1"/>
        <end position="20"/>
    </location>
</feature>
<keyword evidence="4 24" id="KW-0813">Transport</keyword>
<evidence type="ECO:0000256" key="3">
    <source>
        <dbReference type="ARBA" id="ARBA00006666"/>
    </source>
</evidence>
<keyword evidence="15" id="KW-0325">Glycoprotein</keyword>
<feature type="transmembrane region" description="Helical" evidence="26">
    <location>
        <begin position="235"/>
        <end position="257"/>
    </location>
</feature>
<comment type="similarity">
    <text evidence="3 24">Belongs to the two pore domain potassium channel (TC 1.A.1.8) family.</text>
</comment>
<evidence type="ECO:0000256" key="5">
    <source>
        <dbReference type="ARBA" id="ARBA00022475"/>
    </source>
</evidence>
<evidence type="ECO:0000256" key="11">
    <source>
        <dbReference type="ARBA" id="ARBA00022989"/>
    </source>
</evidence>
<comment type="catalytic activity">
    <reaction evidence="18">
        <text>K(+)(in) = K(+)(out)</text>
        <dbReference type="Rhea" id="RHEA:29463"/>
        <dbReference type="ChEBI" id="CHEBI:29103"/>
    </reaction>
</comment>
<feature type="compositionally biased region" description="Low complexity" evidence="25">
    <location>
        <begin position="292"/>
        <end position="314"/>
    </location>
</feature>
<dbReference type="GO" id="GO:0009612">
    <property type="term" value="P:response to mechanical stimulus"/>
    <property type="evidence" value="ECO:0007669"/>
    <property type="project" value="UniProtKB-ARBA"/>
</dbReference>
<dbReference type="GO" id="GO:0005267">
    <property type="term" value="F:potassium channel activity"/>
    <property type="evidence" value="ECO:0007669"/>
    <property type="project" value="UniProtKB-KW"/>
</dbReference>
<keyword evidence="7 24" id="KW-0812">Transmembrane</keyword>
<evidence type="ECO:0000256" key="14">
    <source>
        <dbReference type="ARBA" id="ARBA00023157"/>
    </source>
</evidence>
<organism evidence="29 30">
    <name type="scientific">Sus scrofa</name>
    <name type="common">Pig</name>
    <dbReference type="NCBI Taxonomy" id="9823"/>
    <lineage>
        <taxon>Eukaryota</taxon>
        <taxon>Metazoa</taxon>
        <taxon>Chordata</taxon>
        <taxon>Craniata</taxon>
        <taxon>Vertebrata</taxon>
        <taxon>Euteleostomi</taxon>
        <taxon>Mammalia</taxon>
        <taxon>Eutheria</taxon>
        <taxon>Laurasiatheria</taxon>
        <taxon>Artiodactyla</taxon>
        <taxon>Suina</taxon>
        <taxon>Suidae</taxon>
        <taxon>Sus</taxon>
    </lineage>
</organism>
<dbReference type="Ensembl" id="ENSSSCT00060041487.1">
    <property type="protein sequence ID" value="ENSSSCP00060017610.1"/>
    <property type="gene ID" value="ENSSSCG00060030697.1"/>
</dbReference>
<proteinExistence type="inferred from homology"/>
<dbReference type="PRINTS" id="PR01499">
    <property type="entry name" value="TREKCHANNEL"/>
</dbReference>
<feature type="transmembrane region" description="Helical" evidence="26">
    <location>
        <begin position="118"/>
        <end position="138"/>
    </location>
</feature>
<keyword evidence="9" id="KW-0631">Potassium channel</keyword>
<keyword evidence="27" id="KW-0732">Signal</keyword>
<keyword evidence="16" id="KW-0966">Cell projection</keyword>
<evidence type="ECO:0000256" key="20">
    <source>
        <dbReference type="ARBA" id="ARBA00044691"/>
    </source>
</evidence>
<feature type="transmembrane region" description="Helical" evidence="26">
    <location>
        <begin position="166"/>
        <end position="190"/>
    </location>
</feature>
<dbReference type="GO" id="GO:0005886">
    <property type="term" value="C:plasma membrane"/>
    <property type="evidence" value="ECO:0007669"/>
    <property type="project" value="UniProtKB-SubCell"/>
</dbReference>
<evidence type="ECO:0000256" key="24">
    <source>
        <dbReference type="RuleBase" id="RU003857"/>
    </source>
</evidence>
<comment type="catalytic activity">
    <reaction evidence="20">
        <text>Cs(+)(in) = Cs(+)(out)</text>
        <dbReference type="Rhea" id="RHEA:78555"/>
        <dbReference type="ChEBI" id="CHEBI:49547"/>
    </reaction>
</comment>
<evidence type="ECO:0000256" key="6">
    <source>
        <dbReference type="ARBA" id="ARBA00022538"/>
    </source>
</evidence>
<feature type="transmembrane region" description="Helical" evidence="26">
    <location>
        <begin position="90"/>
        <end position="111"/>
    </location>
</feature>
<dbReference type="FunFam" id="1.10.287.70:FF:000106">
    <property type="entry name" value="Potassium channel subfamily K member 4"/>
    <property type="match status" value="1"/>
</dbReference>
<evidence type="ECO:0000256" key="26">
    <source>
        <dbReference type="SAM" id="Phobius"/>
    </source>
</evidence>
<keyword evidence="6" id="KW-0633">Potassium transport</keyword>
<feature type="compositionally biased region" description="Low complexity" evidence="25">
    <location>
        <begin position="387"/>
        <end position="405"/>
    </location>
</feature>
<dbReference type="SUPFAM" id="SSF81324">
    <property type="entry name" value="Voltage-gated potassium channels"/>
    <property type="match status" value="2"/>
</dbReference>
<sequence length="441" mass="46785">MRSTTLLALLALVLLYLVSGALVFQALEQPHEQQAQRELGEVREKFLRAHPCVSDQDLGLFIKEVADALGEGANPDTNSTSNSNHSAWDLGSAFFFSGTIITTIGYGNAALRTDAGRLFCIFYALVGIPLFGILLAGVGDRLGSSLRRGIGHIEAVFLKWHVPPELVRILSAVLFLLIGCLLFVLTPTFIFCYVEGWSKLEAIYFVVVTLTTVGFGDYVAGASPNQNSAAYQPLVWFWILLGLAYFASVLTTIGNWLRVVSPPHPGRDGRPHGAGRQLDRHGDRAGDPASRSPGTTAAGEGAATPASTAVPSAARQQATIPCGPGEDRATLAALAALAAHATHAAHGLGAGLPQRESCLHRRVLGHAERARLRTAPRATGSPPAPQRPQEARAAPGPRAPPGQRRVLVGAGPRPGPLKGLRSCPLPGMLCLFDQRALSRPD</sequence>
<keyword evidence="8" id="KW-0479">Metal-binding</keyword>
<feature type="compositionally biased region" description="Basic and acidic residues" evidence="25">
    <location>
        <begin position="265"/>
        <end position="286"/>
    </location>
</feature>
<evidence type="ECO:0000256" key="25">
    <source>
        <dbReference type="SAM" id="MobiDB-lite"/>
    </source>
</evidence>
<dbReference type="InterPro" id="IPR013099">
    <property type="entry name" value="K_chnl_dom"/>
</dbReference>
<dbReference type="Gene3D" id="1.10.287.70">
    <property type="match status" value="1"/>
</dbReference>
<evidence type="ECO:0000256" key="2">
    <source>
        <dbReference type="ARBA" id="ARBA00004651"/>
    </source>
</evidence>
<feature type="domain" description="Potassium channel" evidence="28">
    <location>
        <begin position="180"/>
        <end position="258"/>
    </location>
</feature>
<evidence type="ECO:0000256" key="7">
    <source>
        <dbReference type="ARBA" id="ARBA00022692"/>
    </source>
</evidence>
<evidence type="ECO:0000256" key="10">
    <source>
        <dbReference type="ARBA" id="ARBA00022958"/>
    </source>
</evidence>
<evidence type="ECO:0000256" key="18">
    <source>
        <dbReference type="ARBA" id="ARBA00034430"/>
    </source>
</evidence>
<dbReference type="PANTHER" id="PTHR11003:SF30">
    <property type="entry name" value="POTASSIUM CHANNEL SUBFAMILY K MEMBER 4"/>
    <property type="match status" value="1"/>
</dbReference>
<evidence type="ECO:0000256" key="9">
    <source>
        <dbReference type="ARBA" id="ARBA00022826"/>
    </source>
</evidence>
<comment type="subcellular location">
    <subcellularLocation>
        <location evidence="2">Cell membrane</location>
        <topology evidence="2">Multi-pass membrane protein</topology>
    </subcellularLocation>
    <subcellularLocation>
        <location evidence="1">Cell projection</location>
        <location evidence="1">Axon</location>
    </subcellularLocation>
</comment>
<evidence type="ECO:0000256" key="13">
    <source>
        <dbReference type="ARBA" id="ARBA00023136"/>
    </source>
</evidence>
<evidence type="ECO:0000256" key="23">
    <source>
        <dbReference type="ARBA" id="ARBA00081382"/>
    </source>
</evidence>
<evidence type="ECO:0000256" key="17">
    <source>
        <dbReference type="ARBA" id="ARBA00023303"/>
    </source>
</evidence>
<comment type="catalytic activity">
    <reaction evidence="19">
        <text>Rb(+)(in) = Rb(+)(out)</text>
        <dbReference type="Rhea" id="RHEA:78547"/>
        <dbReference type="ChEBI" id="CHEBI:49847"/>
    </reaction>
</comment>
<evidence type="ECO:0000256" key="27">
    <source>
        <dbReference type="SAM" id="SignalP"/>
    </source>
</evidence>
<evidence type="ECO:0000259" key="28">
    <source>
        <dbReference type="Pfam" id="PF07885"/>
    </source>
</evidence>
<feature type="domain" description="Potassium channel" evidence="28">
    <location>
        <begin position="86"/>
        <end position="142"/>
    </location>
</feature>
<feature type="region of interest" description="Disordered" evidence="25">
    <location>
        <begin position="368"/>
        <end position="419"/>
    </location>
</feature>
<dbReference type="Pfam" id="PF07885">
    <property type="entry name" value="Ion_trans_2"/>
    <property type="match status" value="2"/>
</dbReference>
<evidence type="ECO:0000256" key="8">
    <source>
        <dbReference type="ARBA" id="ARBA00022723"/>
    </source>
</evidence>
<keyword evidence="11 26" id="KW-1133">Transmembrane helix</keyword>
<reference evidence="29" key="1">
    <citation type="submission" date="2025-08" db="UniProtKB">
        <authorList>
            <consortium name="Ensembl"/>
        </authorList>
    </citation>
    <scope>IDENTIFICATION</scope>
</reference>
<protein>
    <recommendedName>
        <fullName evidence="22">Potassium channel subfamily K member 4</fullName>
    </recommendedName>
    <alternativeName>
        <fullName evidence="23">TWIK-related arachidonic acid-stimulated potassium channel protein</fullName>
    </alternativeName>
</protein>
<dbReference type="InterPro" id="IPR003976">
    <property type="entry name" value="2pore_dom_K_chnl_TREK"/>
</dbReference>
<accession>A0A8D2BGJ4</accession>
<dbReference type="InterPro" id="IPR003280">
    <property type="entry name" value="2pore_dom_K_chnl"/>
</dbReference>
<evidence type="ECO:0000313" key="29">
    <source>
        <dbReference type="Ensembl" id="ENSSSCP00060017610.1"/>
    </source>
</evidence>
<evidence type="ECO:0000256" key="16">
    <source>
        <dbReference type="ARBA" id="ARBA00023273"/>
    </source>
</evidence>
<evidence type="ECO:0000256" key="19">
    <source>
        <dbReference type="ARBA" id="ARBA00044657"/>
    </source>
</evidence>
<evidence type="ECO:0000256" key="4">
    <source>
        <dbReference type="ARBA" id="ARBA00022448"/>
    </source>
</evidence>
<keyword evidence="12 24" id="KW-0406">Ion transport</keyword>
<comment type="subunit">
    <text evidence="21">Homodimer; disulfide-linked. Forms heterodimers with other 2-pore domain K(+) channel subunits, such as KCNK2 and KCNK10.</text>
</comment>
<evidence type="ECO:0000256" key="22">
    <source>
        <dbReference type="ARBA" id="ARBA00068468"/>
    </source>
</evidence>
<name>A0A8D2BGJ4_PIG</name>
<evidence type="ECO:0000256" key="21">
    <source>
        <dbReference type="ARBA" id="ARBA00063569"/>
    </source>
</evidence>
<dbReference type="GO" id="GO:0046872">
    <property type="term" value="F:metal ion binding"/>
    <property type="evidence" value="ECO:0007669"/>
    <property type="project" value="UniProtKB-KW"/>
</dbReference>
<evidence type="ECO:0000256" key="12">
    <source>
        <dbReference type="ARBA" id="ARBA00023065"/>
    </source>
</evidence>
<dbReference type="PRINTS" id="PR01333">
    <property type="entry name" value="2POREKCHANEL"/>
</dbReference>
<evidence type="ECO:0000313" key="30">
    <source>
        <dbReference type="Proteomes" id="UP000694723"/>
    </source>
</evidence>
<feature type="region of interest" description="Disordered" evidence="25">
    <location>
        <begin position="264"/>
        <end position="322"/>
    </location>
</feature>
<keyword evidence="13 26" id="KW-0472">Membrane</keyword>